<keyword evidence="4" id="KW-1185">Reference proteome</keyword>
<evidence type="ECO:0000259" key="2">
    <source>
        <dbReference type="Pfam" id="PF13751"/>
    </source>
</evidence>
<dbReference type="Pfam" id="PF05598">
    <property type="entry name" value="DUF772"/>
    <property type="match status" value="1"/>
</dbReference>
<organism evidence="3 4">
    <name type="scientific">Pseudomonas taeanensis MS-3</name>
    <dbReference type="NCBI Taxonomy" id="1395571"/>
    <lineage>
        <taxon>Bacteria</taxon>
        <taxon>Pseudomonadati</taxon>
        <taxon>Pseudomonadota</taxon>
        <taxon>Gammaproteobacteria</taxon>
        <taxon>Pseudomonadales</taxon>
        <taxon>Pseudomonadaceae</taxon>
        <taxon>Pseudomonas</taxon>
    </lineage>
</organism>
<name>A0A0A1YMF2_9PSED</name>
<feature type="domain" description="Transposase DDE" evidence="2">
    <location>
        <begin position="347"/>
        <end position="461"/>
    </location>
</feature>
<dbReference type="PANTHER" id="PTHR33408">
    <property type="entry name" value="TRANSPOSASE"/>
    <property type="match status" value="1"/>
</dbReference>
<dbReference type="OrthoDB" id="9182628at2"/>
<dbReference type="RefSeq" id="WP_025163924.1">
    <property type="nucleotide sequence ID" value="NZ_AWSQ01000001.1"/>
</dbReference>
<dbReference type="NCBIfam" id="NF033551">
    <property type="entry name" value="transpos_IS1182"/>
    <property type="match status" value="1"/>
</dbReference>
<dbReference type="InterPro" id="IPR025668">
    <property type="entry name" value="Tnp_DDE_dom"/>
</dbReference>
<evidence type="ECO:0000259" key="1">
    <source>
        <dbReference type="Pfam" id="PF05598"/>
    </source>
</evidence>
<dbReference type="PANTHER" id="PTHR33408:SF2">
    <property type="entry name" value="TRANSPOSASE DDE DOMAIN-CONTAINING PROTEIN"/>
    <property type="match status" value="1"/>
</dbReference>
<accession>A0A0A1YMF2</accession>
<feature type="domain" description="Transposase InsH N-terminal" evidence="1">
    <location>
        <begin position="19"/>
        <end position="112"/>
    </location>
</feature>
<evidence type="ECO:0000313" key="3">
    <source>
        <dbReference type="EMBL" id="KFX71092.1"/>
    </source>
</evidence>
<sequence>MKRFIQGEHRGQSVLLPESLDDYVADTNPVRVVDVFVDELDLGRLGFEGVVPAETGRPAYHPAVLLKIYIYGYLNRIQSSRRLERETQRNVELMWLTGRLMPDFKTIANFRKDNGKAIRGVCRQFVVLCQQLGLFAEALVAIDGSKFKAVNNRDRNFTSAKLQRRMEEIESSISRYLTALDTADRQEPAVAQAKAERLHSKIAVLKVKMQELQAIEIQLQTAPDKQISLTDPDARSMMTRGTGMVGYIVQAAVDTKHHLIVTHEVTNDGVDRDQLSSMAMQAREAMGVEALSVVADRGYFKSEEILACHEAGITAFVPKTLTSGATAAGRFGKGDFIYDAAKNEYRCPAGQSLIWRFSHVEKGLKLHRYWSSNCQRCALKEQCTPSAQRRVSRWEHESVLDAMQTRLDQAPEMMRIRRQTVEHPFGTLKAWMGATHFLTRTLDRVSTEMSLHVLAYNFKRVLNLLGNRVLMAAMRA</sequence>
<dbReference type="EMBL" id="AWSQ01000001">
    <property type="protein sequence ID" value="KFX71092.1"/>
    <property type="molecule type" value="Genomic_DNA"/>
</dbReference>
<gene>
    <name evidence="3" type="ORF">TMS3_0103890</name>
</gene>
<dbReference type="AlphaFoldDB" id="A0A0A1YMF2"/>
<dbReference type="STRING" id="1395571.TMS3_0103890"/>
<proteinExistence type="predicted"/>
<dbReference type="InterPro" id="IPR047629">
    <property type="entry name" value="IS1182_transpos"/>
</dbReference>
<protein>
    <submittedName>
        <fullName evidence="3">Transposase</fullName>
    </submittedName>
</protein>
<dbReference type="Proteomes" id="UP000030063">
    <property type="component" value="Unassembled WGS sequence"/>
</dbReference>
<dbReference type="Pfam" id="PF13751">
    <property type="entry name" value="DDE_Tnp_1_6"/>
    <property type="match status" value="1"/>
</dbReference>
<dbReference type="eggNOG" id="COG3666">
    <property type="taxonomic scope" value="Bacteria"/>
</dbReference>
<dbReference type="InterPro" id="IPR008490">
    <property type="entry name" value="Transposase_InsH_N"/>
</dbReference>
<reference evidence="3 4" key="1">
    <citation type="journal article" date="2014" name="Genome Announc.">
        <title>Draft Genome Sequence of Petroleum Oil-Degrading Marine Bacterium Pseudomonas taeanensis Strain MS-3, Isolated from a Crude Oil-Contaminated Seashore.</title>
        <authorList>
            <person name="Lee S.Y."/>
            <person name="Kim S.H."/>
            <person name="Lee D.G."/>
            <person name="Shin S."/>
            <person name="Yun S.H."/>
            <person name="Choi C.W."/>
            <person name="Chung Y.H."/>
            <person name="Choi J.S."/>
            <person name="Kahng H.Y."/>
            <person name="Kim S.I."/>
        </authorList>
    </citation>
    <scope>NUCLEOTIDE SEQUENCE [LARGE SCALE GENOMIC DNA]</scope>
    <source>
        <strain evidence="3 4">MS-3</strain>
    </source>
</reference>
<comment type="caution">
    <text evidence="3">The sequence shown here is derived from an EMBL/GenBank/DDBJ whole genome shotgun (WGS) entry which is preliminary data.</text>
</comment>
<evidence type="ECO:0000313" key="4">
    <source>
        <dbReference type="Proteomes" id="UP000030063"/>
    </source>
</evidence>